<dbReference type="Gene3D" id="1.10.150.240">
    <property type="entry name" value="Putative phosphatase, domain 2"/>
    <property type="match status" value="1"/>
</dbReference>
<dbReference type="Proteomes" id="UP001269061">
    <property type="component" value="Unassembled WGS sequence"/>
</dbReference>
<dbReference type="EMBL" id="JARQAI010000032">
    <property type="protein sequence ID" value="MDT2738164.1"/>
    <property type="molecule type" value="Genomic_DNA"/>
</dbReference>
<dbReference type="AlphaFoldDB" id="A0AAE4I597"/>
<protein>
    <submittedName>
        <fullName evidence="1">HAD hydrolase-like protein</fullName>
    </submittedName>
</protein>
<proteinExistence type="predicted"/>
<organism evidence="1 3">
    <name type="scientific">Enterococcus pseudoavium</name>
    <dbReference type="NCBI Taxonomy" id="44007"/>
    <lineage>
        <taxon>Bacteria</taxon>
        <taxon>Bacillati</taxon>
        <taxon>Bacillota</taxon>
        <taxon>Bacilli</taxon>
        <taxon>Lactobacillales</taxon>
        <taxon>Enterococcaceae</taxon>
        <taxon>Enterococcus</taxon>
    </lineage>
</organism>
<dbReference type="InterPro" id="IPR023198">
    <property type="entry name" value="PGP-like_dom2"/>
</dbReference>
<dbReference type="InterPro" id="IPR036412">
    <property type="entry name" value="HAD-like_sf"/>
</dbReference>
<dbReference type="InterPro" id="IPR023214">
    <property type="entry name" value="HAD_sf"/>
</dbReference>
<dbReference type="Gene3D" id="3.40.50.1000">
    <property type="entry name" value="HAD superfamily/HAD-like"/>
    <property type="match status" value="1"/>
</dbReference>
<dbReference type="GO" id="GO:0005829">
    <property type="term" value="C:cytosol"/>
    <property type="evidence" value="ECO:0007669"/>
    <property type="project" value="TreeGrafter"/>
</dbReference>
<evidence type="ECO:0000313" key="1">
    <source>
        <dbReference type="EMBL" id="MDT2738164.1"/>
    </source>
</evidence>
<dbReference type="InterPro" id="IPR050155">
    <property type="entry name" value="HAD-like_hydrolase_sf"/>
</dbReference>
<keyword evidence="1" id="KW-0378">Hydrolase</keyword>
<dbReference type="GO" id="GO:0016787">
    <property type="term" value="F:hydrolase activity"/>
    <property type="evidence" value="ECO:0007669"/>
    <property type="project" value="UniProtKB-KW"/>
</dbReference>
<dbReference type="EMBL" id="JARQAZ010000013">
    <property type="protein sequence ID" value="MDT2771752.1"/>
    <property type="molecule type" value="Genomic_DNA"/>
</dbReference>
<name>A0AAE4I597_9ENTE</name>
<dbReference type="GO" id="GO:0004713">
    <property type="term" value="F:protein tyrosine kinase activity"/>
    <property type="evidence" value="ECO:0007669"/>
    <property type="project" value="TreeGrafter"/>
</dbReference>
<dbReference type="Pfam" id="PF13419">
    <property type="entry name" value="HAD_2"/>
    <property type="match status" value="1"/>
</dbReference>
<evidence type="ECO:0000313" key="3">
    <source>
        <dbReference type="Proteomes" id="UP001180842"/>
    </source>
</evidence>
<evidence type="ECO:0000313" key="2">
    <source>
        <dbReference type="EMBL" id="MDT2771752.1"/>
    </source>
</evidence>
<dbReference type="Proteomes" id="UP001180842">
    <property type="component" value="Unassembled WGS sequence"/>
</dbReference>
<sequence length="218" mass="24182">MKKNVLFDLDGTLTDSSEGILNSICYMMEKLGLEIPDEATLHSFIGPPLSESLHQLYGMSFTEAQQAVNVYREYYGNHGITQLTLYPGITEMLTDLSQEYHLAIATSKPEAFAKQIIETAGLTNFFSGIFGADLAGERSTKTEVLRYALAQLEQVPGVMIGDRKFDILGAKANRLKSIGVLYGFGDLEELQEANPDQIIEKVEDIGAAIREIFFEEIE</sequence>
<dbReference type="PANTHER" id="PTHR43434:SF20">
    <property type="entry name" value="5'-NUCLEOTIDASE"/>
    <property type="match status" value="1"/>
</dbReference>
<evidence type="ECO:0000313" key="4">
    <source>
        <dbReference type="Proteomes" id="UP001269061"/>
    </source>
</evidence>
<dbReference type="RefSeq" id="WP_067623171.1">
    <property type="nucleotide sequence ID" value="NZ_BAAAXL010000018.1"/>
</dbReference>
<dbReference type="SUPFAM" id="SSF56784">
    <property type="entry name" value="HAD-like"/>
    <property type="match status" value="1"/>
</dbReference>
<keyword evidence="4" id="KW-1185">Reference proteome</keyword>
<dbReference type="PANTHER" id="PTHR43434">
    <property type="entry name" value="PHOSPHOGLYCOLATE PHOSPHATASE"/>
    <property type="match status" value="1"/>
</dbReference>
<comment type="caution">
    <text evidence="1">The sequence shown here is derived from an EMBL/GenBank/DDBJ whole genome shotgun (WGS) entry which is preliminary data.</text>
</comment>
<dbReference type="InterPro" id="IPR041492">
    <property type="entry name" value="HAD_2"/>
</dbReference>
<accession>A0AAE4I597</accession>
<reference evidence="1 4" key="1">
    <citation type="submission" date="2023-03" db="EMBL/GenBank/DDBJ databases">
        <authorList>
            <person name="Shen W."/>
            <person name="Cai J."/>
        </authorList>
    </citation>
    <scope>NUCLEOTIDE SEQUENCE</scope>
    <source>
        <strain evidence="1">P69-2</strain>
        <strain evidence="2 4">Y59</strain>
    </source>
</reference>
<gene>
    <name evidence="1" type="ORF">P7H00_13715</name>
    <name evidence="2" type="ORF">P7H46_13080</name>
</gene>